<feature type="signal peptide" evidence="11">
    <location>
        <begin position="1"/>
        <end position="24"/>
    </location>
</feature>
<keyword evidence="11" id="KW-0732">Signal</keyword>
<dbReference type="PRINTS" id="PR00385">
    <property type="entry name" value="P450"/>
</dbReference>
<evidence type="ECO:0000313" key="12">
    <source>
        <dbReference type="EMBL" id="KIJ96918.1"/>
    </source>
</evidence>
<dbReference type="Proteomes" id="UP000054477">
    <property type="component" value="Unassembled WGS sequence"/>
</dbReference>
<dbReference type="PRINTS" id="PR00463">
    <property type="entry name" value="EP450I"/>
</dbReference>
<sequence length="520" mass="58295">MDPTTSKLCLLAAATLLGLWATSARKSRSNPNRLPLPPGPKGYPVVGNLFEMPREKVWLLYDQWFQSYGDMIYYEVLGQPILILGSLKRTNDLFEKRSSIYSSRIQKLPMILDLMGAGWALAFMPYGATWRRQRKAFHEHFHPNIVSKYQPIQAEEAKTFLRRLLASPDDFMDHIRHYFAGSIMEICYGITILEHNDPYISIAEQAFEGVAEAGVPGAFLVDLLPVLKYVPSWFPGAGFKRKAARWRACIREMLERPYHRVKGELEAGNARPSILQSMISKLPDESNPKRAEAEEMAKAVTAEAYGGGSDTTIAAVQAFFLAMAMHPDIRCKAQAEIDAVVGQDRLPDFSDRAKLPYVNAIVKETLRWHSISPMGVPHMSTEDDEYDGYFIPKGTIVMGNVWSLMHDPNAFVDPLKYEPERYLNLKDANGRLDNAVRSPGAAVFGFGRRVCPGRHLADTSLYVAVSNVLAVYDIKPPMDDEGNEVKLRKEVTDGMLSYMVPFKCVIEPRSSVALGLIQGV</sequence>
<dbReference type="GO" id="GO:0020037">
    <property type="term" value="F:heme binding"/>
    <property type="evidence" value="ECO:0007669"/>
    <property type="project" value="InterPro"/>
</dbReference>
<keyword evidence="13" id="KW-1185">Reference proteome</keyword>
<keyword evidence="7 9" id="KW-0408">Iron</keyword>
<name>A0A0C9X6I9_9AGAR</name>
<protein>
    <recommendedName>
        <fullName evidence="14">Cytochrome P450</fullName>
    </recommendedName>
</protein>
<dbReference type="PANTHER" id="PTHR46300">
    <property type="entry name" value="P450, PUTATIVE (EUROFUNG)-RELATED-RELATED"/>
    <property type="match status" value="1"/>
</dbReference>
<evidence type="ECO:0000256" key="7">
    <source>
        <dbReference type="ARBA" id="ARBA00023004"/>
    </source>
</evidence>
<accession>A0A0C9X6I9</accession>
<dbReference type="Gene3D" id="1.10.630.10">
    <property type="entry name" value="Cytochrome P450"/>
    <property type="match status" value="1"/>
</dbReference>
<keyword evidence="6 10" id="KW-0560">Oxidoreductase</keyword>
<dbReference type="GO" id="GO:0004497">
    <property type="term" value="F:monooxygenase activity"/>
    <property type="evidence" value="ECO:0007669"/>
    <property type="project" value="UniProtKB-KW"/>
</dbReference>
<keyword evidence="5 9" id="KW-0479">Metal-binding</keyword>
<dbReference type="OrthoDB" id="2789670at2759"/>
<dbReference type="STRING" id="1095629.A0A0C9X6I9"/>
<dbReference type="Pfam" id="PF00067">
    <property type="entry name" value="p450"/>
    <property type="match status" value="1"/>
</dbReference>
<dbReference type="EMBL" id="KN838707">
    <property type="protein sequence ID" value="KIJ96918.1"/>
    <property type="molecule type" value="Genomic_DNA"/>
</dbReference>
<dbReference type="InterPro" id="IPR017972">
    <property type="entry name" value="Cyt_P450_CS"/>
</dbReference>
<keyword evidence="8 10" id="KW-0503">Monooxygenase</keyword>
<feature type="binding site" description="axial binding residue" evidence="9">
    <location>
        <position position="451"/>
    </location>
    <ligand>
        <name>heme</name>
        <dbReference type="ChEBI" id="CHEBI:30413"/>
    </ligand>
    <ligandPart>
        <name>Fe</name>
        <dbReference type="ChEBI" id="CHEBI:18248"/>
    </ligandPart>
</feature>
<evidence type="ECO:0000256" key="9">
    <source>
        <dbReference type="PIRSR" id="PIRSR602401-1"/>
    </source>
</evidence>
<evidence type="ECO:0000313" key="13">
    <source>
        <dbReference type="Proteomes" id="UP000054477"/>
    </source>
</evidence>
<dbReference type="InterPro" id="IPR036396">
    <property type="entry name" value="Cyt_P450_sf"/>
</dbReference>
<reference evidence="12 13" key="1">
    <citation type="submission" date="2014-04" db="EMBL/GenBank/DDBJ databases">
        <authorList>
            <consortium name="DOE Joint Genome Institute"/>
            <person name="Kuo A."/>
            <person name="Kohler A."/>
            <person name="Nagy L.G."/>
            <person name="Floudas D."/>
            <person name="Copeland A."/>
            <person name="Barry K.W."/>
            <person name="Cichocki N."/>
            <person name="Veneault-Fourrey C."/>
            <person name="LaButti K."/>
            <person name="Lindquist E.A."/>
            <person name="Lipzen A."/>
            <person name="Lundell T."/>
            <person name="Morin E."/>
            <person name="Murat C."/>
            <person name="Sun H."/>
            <person name="Tunlid A."/>
            <person name="Henrissat B."/>
            <person name="Grigoriev I.V."/>
            <person name="Hibbett D.S."/>
            <person name="Martin F."/>
            <person name="Nordberg H.P."/>
            <person name="Cantor M.N."/>
            <person name="Hua S.X."/>
        </authorList>
    </citation>
    <scope>NUCLEOTIDE SEQUENCE [LARGE SCALE GENOMIC DNA]</scope>
    <source>
        <strain evidence="12 13">LaAM-08-1</strain>
    </source>
</reference>
<evidence type="ECO:0000256" key="1">
    <source>
        <dbReference type="ARBA" id="ARBA00001971"/>
    </source>
</evidence>
<dbReference type="AlphaFoldDB" id="A0A0C9X6I9"/>
<keyword evidence="4 9" id="KW-0349">Heme</keyword>
<evidence type="ECO:0000256" key="8">
    <source>
        <dbReference type="ARBA" id="ARBA00023033"/>
    </source>
</evidence>
<evidence type="ECO:0000256" key="10">
    <source>
        <dbReference type="RuleBase" id="RU000461"/>
    </source>
</evidence>
<evidence type="ECO:0008006" key="14">
    <source>
        <dbReference type="Google" id="ProtNLM"/>
    </source>
</evidence>
<evidence type="ECO:0000256" key="6">
    <source>
        <dbReference type="ARBA" id="ARBA00023002"/>
    </source>
</evidence>
<dbReference type="GO" id="GO:0005506">
    <property type="term" value="F:iron ion binding"/>
    <property type="evidence" value="ECO:0007669"/>
    <property type="project" value="InterPro"/>
</dbReference>
<evidence type="ECO:0000256" key="4">
    <source>
        <dbReference type="ARBA" id="ARBA00022617"/>
    </source>
</evidence>
<dbReference type="PANTHER" id="PTHR46300:SF7">
    <property type="entry name" value="P450, PUTATIVE (EUROFUNG)-RELATED"/>
    <property type="match status" value="1"/>
</dbReference>
<evidence type="ECO:0000256" key="11">
    <source>
        <dbReference type="SAM" id="SignalP"/>
    </source>
</evidence>
<evidence type="ECO:0000256" key="3">
    <source>
        <dbReference type="ARBA" id="ARBA00010617"/>
    </source>
</evidence>
<dbReference type="PROSITE" id="PS00086">
    <property type="entry name" value="CYTOCHROME_P450"/>
    <property type="match status" value="1"/>
</dbReference>
<evidence type="ECO:0000256" key="5">
    <source>
        <dbReference type="ARBA" id="ARBA00022723"/>
    </source>
</evidence>
<comment type="pathway">
    <text evidence="2">Secondary metabolite biosynthesis.</text>
</comment>
<comment type="cofactor">
    <cofactor evidence="1 9">
        <name>heme</name>
        <dbReference type="ChEBI" id="CHEBI:30413"/>
    </cofactor>
</comment>
<dbReference type="CDD" id="cd11065">
    <property type="entry name" value="CYP64-like"/>
    <property type="match status" value="1"/>
</dbReference>
<dbReference type="InterPro" id="IPR001128">
    <property type="entry name" value="Cyt_P450"/>
</dbReference>
<reference evidence="13" key="2">
    <citation type="submission" date="2015-01" db="EMBL/GenBank/DDBJ databases">
        <title>Evolutionary Origins and Diversification of the Mycorrhizal Mutualists.</title>
        <authorList>
            <consortium name="DOE Joint Genome Institute"/>
            <consortium name="Mycorrhizal Genomics Consortium"/>
            <person name="Kohler A."/>
            <person name="Kuo A."/>
            <person name="Nagy L.G."/>
            <person name="Floudas D."/>
            <person name="Copeland A."/>
            <person name="Barry K.W."/>
            <person name="Cichocki N."/>
            <person name="Veneault-Fourrey C."/>
            <person name="LaButti K."/>
            <person name="Lindquist E.A."/>
            <person name="Lipzen A."/>
            <person name="Lundell T."/>
            <person name="Morin E."/>
            <person name="Murat C."/>
            <person name="Riley R."/>
            <person name="Ohm R."/>
            <person name="Sun H."/>
            <person name="Tunlid A."/>
            <person name="Henrissat B."/>
            <person name="Grigoriev I.V."/>
            <person name="Hibbett D.S."/>
            <person name="Martin F."/>
        </authorList>
    </citation>
    <scope>NUCLEOTIDE SEQUENCE [LARGE SCALE GENOMIC DNA]</scope>
    <source>
        <strain evidence="13">LaAM-08-1</strain>
    </source>
</reference>
<dbReference type="SUPFAM" id="SSF48264">
    <property type="entry name" value="Cytochrome P450"/>
    <property type="match status" value="1"/>
</dbReference>
<comment type="similarity">
    <text evidence="3 10">Belongs to the cytochrome P450 family.</text>
</comment>
<dbReference type="GO" id="GO:0016705">
    <property type="term" value="F:oxidoreductase activity, acting on paired donors, with incorporation or reduction of molecular oxygen"/>
    <property type="evidence" value="ECO:0007669"/>
    <property type="project" value="InterPro"/>
</dbReference>
<gene>
    <name evidence="12" type="ORF">K443DRAFT_681931</name>
</gene>
<dbReference type="InterPro" id="IPR002401">
    <property type="entry name" value="Cyt_P450_E_grp-I"/>
</dbReference>
<organism evidence="12 13">
    <name type="scientific">Laccaria amethystina LaAM-08-1</name>
    <dbReference type="NCBI Taxonomy" id="1095629"/>
    <lineage>
        <taxon>Eukaryota</taxon>
        <taxon>Fungi</taxon>
        <taxon>Dikarya</taxon>
        <taxon>Basidiomycota</taxon>
        <taxon>Agaricomycotina</taxon>
        <taxon>Agaricomycetes</taxon>
        <taxon>Agaricomycetidae</taxon>
        <taxon>Agaricales</taxon>
        <taxon>Agaricineae</taxon>
        <taxon>Hydnangiaceae</taxon>
        <taxon>Laccaria</taxon>
    </lineage>
</organism>
<evidence type="ECO:0000256" key="2">
    <source>
        <dbReference type="ARBA" id="ARBA00005179"/>
    </source>
</evidence>
<feature type="chain" id="PRO_5002222687" description="Cytochrome P450" evidence="11">
    <location>
        <begin position="25"/>
        <end position="520"/>
    </location>
</feature>
<proteinExistence type="inferred from homology"/>
<dbReference type="HOGENOM" id="CLU_001570_2_3_1"/>
<dbReference type="InterPro" id="IPR050364">
    <property type="entry name" value="Cytochrome_P450_fung"/>
</dbReference>